<protein>
    <recommendedName>
        <fullName evidence="2">Nitrile hydratase alpha/Thiocyanate hydrolase gamma domain-containing protein</fullName>
    </recommendedName>
</protein>
<feature type="domain" description="Nitrile hydratase alpha/Thiocyanate hydrolase gamma" evidence="2">
    <location>
        <begin position="1"/>
        <end position="88"/>
    </location>
</feature>
<reference evidence="3" key="2">
    <citation type="submission" date="2024-10" db="UniProtKB">
        <authorList>
            <consortium name="EnsemblProtists"/>
        </authorList>
    </citation>
    <scope>IDENTIFICATION</scope>
</reference>
<dbReference type="GO" id="GO:0046914">
    <property type="term" value="F:transition metal ion binding"/>
    <property type="evidence" value="ECO:0007669"/>
    <property type="project" value="InterPro"/>
</dbReference>
<proteinExistence type="predicted"/>
<dbReference type="Proteomes" id="UP000013827">
    <property type="component" value="Unassembled WGS sequence"/>
</dbReference>
<dbReference type="GeneID" id="17253151"/>
<dbReference type="SUPFAM" id="SSF56209">
    <property type="entry name" value="Nitrile hydratase alpha chain"/>
    <property type="match status" value="1"/>
</dbReference>
<keyword evidence="4" id="KW-1185">Reference proteome</keyword>
<dbReference type="Pfam" id="PF02979">
    <property type="entry name" value="NHase_alpha"/>
    <property type="match status" value="1"/>
</dbReference>
<dbReference type="KEGG" id="ehx:EMIHUDRAFT_59978"/>
<dbReference type="HOGENOM" id="CLU_092054_2_0_1"/>
<dbReference type="EnsemblProtists" id="EOD07003">
    <property type="protein sequence ID" value="EOD07003"/>
    <property type="gene ID" value="EMIHUDRAFT_59978"/>
</dbReference>
<evidence type="ECO:0000313" key="3">
    <source>
        <dbReference type="EnsemblProtists" id="EOD07003"/>
    </source>
</evidence>
<sequence>SCYPRALLGLPPRYYTSRAYRSRGVSEPRAVLAEFGCALPPTNTTVRVHDSTADTRFLVLPQRPAGTAGWDEAALRWLATRDCLVGVAL</sequence>
<accession>A0A0D3I6W8</accession>
<reference evidence="4" key="1">
    <citation type="journal article" date="2013" name="Nature">
        <title>Pan genome of the phytoplankton Emiliania underpins its global distribution.</title>
        <authorList>
            <person name="Read B.A."/>
            <person name="Kegel J."/>
            <person name="Klute M.J."/>
            <person name="Kuo A."/>
            <person name="Lefebvre S.C."/>
            <person name="Maumus F."/>
            <person name="Mayer C."/>
            <person name="Miller J."/>
            <person name="Monier A."/>
            <person name="Salamov A."/>
            <person name="Young J."/>
            <person name="Aguilar M."/>
            <person name="Claverie J.M."/>
            <person name="Frickenhaus S."/>
            <person name="Gonzalez K."/>
            <person name="Herman E.K."/>
            <person name="Lin Y.C."/>
            <person name="Napier J."/>
            <person name="Ogata H."/>
            <person name="Sarno A.F."/>
            <person name="Shmutz J."/>
            <person name="Schroeder D."/>
            <person name="de Vargas C."/>
            <person name="Verret F."/>
            <person name="von Dassow P."/>
            <person name="Valentin K."/>
            <person name="Van de Peer Y."/>
            <person name="Wheeler G."/>
            <person name="Dacks J.B."/>
            <person name="Delwiche C.F."/>
            <person name="Dyhrman S.T."/>
            <person name="Glockner G."/>
            <person name="John U."/>
            <person name="Richards T."/>
            <person name="Worden A.Z."/>
            <person name="Zhang X."/>
            <person name="Grigoriev I.V."/>
            <person name="Allen A.E."/>
            <person name="Bidle K."/>
            <person name="Borodovsky M."/>
            <person name="Bowler C."/>
            <person name="Brownlee C."/>
            <person name="Cock J.M."/>
            <person name="Elias M."/>
            <person name="Gladyshev V.N."/>
            <person name="Groth M."/>
            <person name="Guda C."/>
            <person name="Hadaegh A."/>
            <person name="Iglesias-Rodriguez M.D."/>
            <person name="Jenkins J."/>
            <person name="Jones B.M."/>
            <person name="Lawson T."/>
            <person name="Leese F."/>
            <person name="Lindquist E."/>
            <person name="Lobanov A."/>
            <person name="Lomsadze A."/>
            <person name="Malik S.B."/>
            <person name="Marsh M.E."/>
            <person name="Mackinder L."/>
            <person name="Mock T."/>
            <person name="Mueller-Roeber B."/>
            <person name="Pagarete A."/>
            <person name="Parker M."/>
            <person name="Probert I."/>
            <person name="Quesneville H."/>
            <person name="Raines C."/>
            <person name="Rensing S.A."/>
            <person name="Riano-Pachon D.M."/>
            <person name="Richier S."/>
            <person name="Rokitta S."/>
            <person name="Shiraiwa Y."/>
            <person name="Soanes D.M."/>
            <person name="van der Giezen M."/>
            <person name="Wahlund T.M."/>
            <person name="Williams B."/>
            <person name="Wilson W."/>
            <person name="Wolfe G."/>
            <person name="Wurch L.L."/>
        </authorList>
    </citation>
    <scope>NUCLEOTIDE SEQUENCE</scope>
</reference>
<keyword evidence="1" id="KW-0479">Metal-binding</keyword>
<name>A0A0D3I6W8_EMIH1</name>
<dbReference type="GO" id="GO:0003824">
    <property type="term" value="F:catalytic activity"/>
    <property type="evidence" value="ECO:0007669"/>
    <property type="project" value="InterPro"/>
</dbReference>
<dbReference type="InterPro" id="IPR036648">
    <property type="entry name" value="CN_Hdrase_a/SCN_Hdrase_g_sf"/>
</dbReference>
<evidence type="ECO:0000256" key="1">
    <source>
        <dbReference type="ARBA" id="ARBA00022723"/>
    </source>
</evidence>
<dbReference type="RefSeq" id="XP_005759432.1">
    <property type="nucleotide sequence ID" value="XM_005759375.1"/>
</dbReference>
<evidence type="ECO:0000313" key="4">
    <source>
        <dbReference type="Proteomes" id="UP000013827"/>
    </source>
</evidence>
<dbReference type="Gene3D" id="3.90.330.10">
    <property type="entry name" value="Nitrile hydratase alpha /Thiocyanate hydrolase gamma"/>
    <property type="match status" value="1"/>
</dbReference>
<evidence type="ECO:0000259" key="2">
    <source>
        <dbReference type="Pfam" id="PF02979"/>
    </source>
</evidence>
<organism evidence="3 4">
    <name type="scientific">Emiliania huxleyi (strain CCMP1516)</name>
    <dbReference type="NCBI Taxonomy" id="280463"/>
    <lineage>
        <taxon>Eukaryota</taxon>
        <taxon>Haptista</taxon>
        <taxon>Haptophyta</taxon>
        <taxon>Prymnesiophyceae</taxon>
        <taxon>Isochrysidales</taxon>
        <taxon>Noelaerhabdaceae</taxon>
        <taxon>Emiliania</taxon>
    </lineage>
</organism>
<dbReference type="PaxDb" id="2903-EOD07003"/>
<dbReference type="AlphaFoldDB" id="A0A0D3I6W8"/>
<dbReference type="InterPro" id="IPR004232">
    <property type="entry name" value="CN_Hdrtase_a/SCN_Hdrlase_g"/>
</dbReference>